<keyword evidence="7" id="KW-0732">Signal</keyword>
<evidence type="ECO:0000256" key="4">
    <source>
        <dbReference type="ARBA" id="ARBA00022801"/>
    </source>
</evidence>
<evidence type="ECO:0000256" key="1">
    <source>
        <dbReference type="ARBA" id="ARBA00001947"/>
    </source>
</evidence>
<dbReference type="InterPro" id="IPR001915">
    <property type="entry name" value="Peptidase_M48"/>
</dbReference>
<dbReference type="GO" id="GO:0051603">
    <property type="term" value="P:proteolysis involved in protein catabolic process"/>
    <property type="evidence" value="ECO:0007669"/>
    <property type="project" value="TreeGrafter"/>
</dbReference>
<dbReference type="PANTHER" id="PTHR22726:SF1">
    <property type="entry name" value="METALLOENDOPEPTIDASE OMA1, MITOCHONDRIAL"/>
    <property type="match status" value="1"/>
</dbReference>
<comment type="cofactor">
    <cofactor evidence="1">
        <name>Zn(2+)</name>
        <dbReference type="ChEBI" id="CHEBI:29105"/>
    </cofactor>
</comment>
<evidence type="ECO:0000313" key="9">
    <source>
        <dbReference type="EMBL" id="ROH86164.1"/>
    </source>
</evidence>
<dbReference type="GO" id="GO:0046872">
    <property type="term" value="F:metal ion binding"/>
    <property type="evidence" value="ECO:0007669"/>
    <property type="project" value="UniProtKB-KW"/>
</dbReference>
<evidence type="ECO:0000256" key="6">
    <source>
        <dbReference type="ARBA" id="ARBA00023049"/>
    </source>
</evidence>
<keyword evidence="3" id="KW-0479">Metal-binding</keyword>
<reference evidence="9 10" key="1">
    <citation type="submission" date="2018-10" db="EMBL/GenBank/DDBJ databases">
        <authorList>
            <person name="Chen W.-M."/>
        </authorList>
    </citation>
    <scope>NUCLEOTIDE SEQUENCE [LARGE SCALE GENOMIC DNA]</scope>
    <source>
        <strain evidence="9 10">H-5</strain>
    </source>
</reference>
<evidence type="ECO:0000256" key="2">
    <source>
        <dbReference type="ARBA" id="ARBA00022670"/>
    </source>
</evidence>
<evidence type="ECO:0000259" key="8">
    <source>
        <dbReference type="Pfam" id="PF01435"/>
    </source>
</evidence>
<feature type="chain" id="PRO_5017940926" evidence="7">
    <location>
        <begin position="22"/>
        <end position="441"/>
    </location>
</feature>
<dbReference type="Gene3D" id="3.30.2010.10">
    <property type="entry name" value="Metalloproteases ('zincins'), catalytic domain"/>
    <property type="match status" value="1"/>
</dbReference>
<sequence>MRMRGLWCLIVLTLLSQLSGCATNPMTGRSQLSLVSEASAINQSTQLYASMIEGYGKQNKLIDDPAINKRLQTLTNRLIARAVQYRPDSQSWEWQVNVIDNDAINATCMPGGKMAVFKGLLDKIQPTDDELAQVMGHEIAHALANHGAEKMSMQILSQIAVAAVAVAATSGDANATPRQRQYNQQTAHSAAGLAAAAFITLPNSRGAESEADKLGIELAAQAGYDPAAAVTLWEKMGAANNSASGQQADFFSTHPSSDKRIEALQALQAPMQKIYRAALAARDDAAEYQYVRVGTDTAGFNSSNVRVIEEGKVNLAEPPAVDASKALAFYSPEQEAFKEGRTELPCQSCGLQFYLNQSDFKALQEKQDWRGLMQKVVKVGYHFDLSYYYLGLAARGLGYTEAAAGYFSKAQSLSGSEQFSCAKASFNKCDGVDLDALAVNP</sequence>
<evidence type="ECO:0000256" key="7">
    <source>
        <dbReference type="SAM" id="SignalP"/>
    </source>
</evidence>
<dbReference type="Proteomes" id="UP000275137">
    <property type="component" value="Unassembled WGS sequence"/>
</dbReference>
<proteinExistence type="predicted"/>
<evidence type="ECO:0000256" key="3">
    <source>
        <dbReference type="ARBA" id="ARBA00022723"/>
    </source>
</evidence>
<dbReference type="GO" id="GO:0016020">
    <property type="term" value="C:membrane"/>
    <property type="evidence" value="ECO:0007669"/>
    <property type="project" value="TreeGrafter"/>
</dbReference>
<dbReference type="Pfam" id="PF01435">
    <property type="entry name" value="Peptidase_M48"/>
    <property type="match status" value="1"/>
</dbReference>
<comment type="caution">
    <text evidence="9">The sequence shown here is derived from an EMBL/GenBank/DDBJ whole genome shotgun (WGS) entry which is preliminary data.</text>
</comment>
<accession>A0A3N0V0T1</accession>
<dbReference type="AlphaFoldDB" id="A0A3N0V0T1"/>
<dbReference type="RefSeq" id="WP_123237224.1">
    <property type="nucleotide sequence ID" value="NZ_RJVP01000003.1"/>
</dbReference>
<keyword evidence="10" id="KW-1185">Reference proteome</keyword>
<organism evidence="9 10">
    <name type="scientific">Pseudomethylobacillus aquaticus</name>
    <dbReference type="NCBI Taxonomy" id="2676064"/>
    <lineage>
        <taxon>Bacteria</taxon>
        <taxon>Pseudomonadati</taxon>
        <taxon>Pseudomonadota</taxon>
        <taxon>Betaproteobacteria</taxon>
        <taxon>Nitrosomonadales</taxon>
        <taxon>Methylophilaceae</taxon>
        <taxon>Pseudomethylobacillus</taxon>
    </lineage>
</organism>
<keyword evidence="5" id="KW-0862">Zinc</keyword>
<name>A0A3N0V0T1_9PROT</name>
<protein>
    <submittedName>
        <fullName evidence="9">M48 family peptidase</fullName>
    </submittedName>
</protein>
<evidence type="ECO:0000256" key="5">
    <source>
        <dbReference type="ARBA" id="ARBA00022833"/>
    </source>
</evidence>
<keyword evidence="6" id="KW-0482">Metalloprotease</keyword>
<dbReference type="GO" id="GO:0004222">
    <property type="term" value="F:metalloendopeptidase activity"/>
    <property type="evidence" value="ECO:0007669"/>
    <property type="project" value="InterPro"/>
</dbReference>
<feature type="domain" description="Peptidase M48" evidence="8">
    <location>
        <begin position="68"/>
        <end position="266"/>
    </location>
</feature>
<dbReference type="CDD" id="cd07331">
    <property type="entry name" value="M48C_Oma1_like"/>
    <property type="match status" value="1"/>
</dbReference>
<keyword evidence="4" id="KW-0378">Hydrolase</keyword>
<dbReference type="PANTHER" id="PTHR22726">
    <property type="entry name" value="METALLOENDOPEPTIDASE OMA1"/>
    <property type="match status" value="1"/>
</dbReference>
<keyword evidence="2" id="KW-0645">Protease</keyword>
<gene>
    <name evidence="9" type="ORF">ED236_06840</name>
</gene>
<dbReference type="InterPro" id="IPR051156">
    <property type="entry name" value="Mito/Outer_Membr_Metalloprot"/>
</dbReference>
<feature type="signal peptide" evidence="7">
    <location>
        <begin position="1"/>
        <end position="21"/>
    </location>
</feature>
<evidence type="ECO:0000313" key="10">
    <source>
        <dbReference type="Proteomes" id="UP000275137"/>
    </source>
</evidence>
<dbReference type="EMBL" id="RJVP01000003">
    <property type="protein sequence ID" value="ROH86164.1"/>
    <property type="molecule type" value="Genomic_DNA"/>
</dbReference>